<dbReference type="Pfam" id="PF00132">
    <property type="entry name" value="Hexapep"/>
    <property type="match status" value="1"/>
</dbReference>
<geneLocation type="plasmid" evidence="4">
    <name>pdy25-f</name>
</geneLocation>
<sequence>MRQAMTSVAHGELIRASAWRAAVQRPAPPGGKVAFIGANNPETARMVRDVQVATGVEFIGYFDNDPDKKGRTFCGLPVFGGFDDLLGCDRTAFGLVNLITRDTKTRHETTRFFAENGFAAADFIHPSINLDGVTLGRGVYLQEGVIVQGGVVLGDNVCVNSGATISHETSLGTSCFVAPGATLAGLVTLEPGVLIGAGASVMPRLSLGTGTTVGAGAVITKDTTERSIMVGVPAVETGKTPDDEAFLPLFLDKM</sequence>
<feature type="active site" description="Proton acceptor" evidence="2">
    <location>
        <position position="167"/>
    </location>
</feature>
<dbReference type="InterPro" id="IPR020019">
    <property type="entry name" value="AcTrfase_PglD-like"/>
</dbReference>
<accession>A0A291M4V6</accession>
<evidence type="ECO:0000313" key="4">
    <source>
        <dbReference type="Proteomes" id="UP000219050"/>
    </source>
</evidence>
<keyword evidence="4" id="KW-1185">Reference proteome</keyword>
<comment type="similarity">
    <text evidence="1">Belongs to the transferase hexapeptide repeat family.</text>
</comment>
<proteinExistence type="inferred from homology"/>
<gene>
    <name evidence="3" type="ORF">CBW24_17975</name>
</gene>
<dbReference type="PANTHER" id="PTHR43300">
    <property type="entry name" value="ACETYLTRANSFERASE"/>
    <property type="match status" value="1"/>
</dbReference>
<evidence type="ECO:0000256" key="1">
    <source>
        <dbReference type="ARBA" id="ARBA00007274"/>
    </source>
</evidence>
<evidence type="ECO:0000313" key="3">
    <source>
        <dbReference type="EMBL" id="ATI44031.1"/>
    </source>
</evidence>
<protein>
    <recommendedName>
        <fullName evidence="5">Sugar O-acyltransferase (Sialic acid O-acetyltransferase NeuD family)</fullName>
    </recommendedName>
</protein>
<dbReference type="Gene3D" id="2.160.10.10">
    <property type="entry name" value="Hexapeptide repeat proteins"/>
    <property type="match status" value="1"/>
</dbReference>
<dbReference type="CDD" id="cd03360">
    <property type="entry name" value="LbH_AT_putative"/>
    <property type="match status" value="1"/>
</dbReference>
<dbReference type="PANTHER" id="PTHR43300:SF7">
    <property type="entry name" value="UDP-N-ACETYLBACILLOSAMINE N-ACETYLTRANSFERASE"/>
    <property type="match status" value="1"/>
</dbReference>
<dbReference type="EMBL" id="CP021410">
    <property type="protein sequence ID" value="ATI44031.1"/>
    <property type="molecule type" value="Genomic_DNA"/>
</dbReference>
<dbReference type="AlphaFoldDB" id="A0A291M4V6"/>
<dbReference type="Proteomes" id="UP000219050">
    <property type="component" value="Plasmid pDY25-F"/>
</dbReference>
<evidence type="ECO:0008006" key="5">
    <source>
        <dbReference type="Google" id="ProtNLM"/>
    </source>
</evidence>
<organism evidence="3 4">
    <name type="scientific">Pacificitalea manganoxidans</name>
    <dbReference type="NCBI Taxonomy" id="1411902"/>
    <lineage>
        <taxon>Bacteria</taxon>
        <taxon>Pseudomonadati</taxon>
        <taxon>Pseudomonadota</taxon>
        <taxon>Alphaproteobacteria</taxon>
        <taxon>Rhodobacterales</taxon>
        <taxon>Paracoccaceae</taxon>
        <taxon>Pacificitalea</taxon>
    </lineage>
</organism>
<dbReference type="KEGG" id="cmag:CBW24_17975"/>
<dbReference type="InterPro" id="IPR050179">
    <property type="entry name" value="Trans_hexapeptide_repeat"/>
</dbReference>
<feature type="site" description="Increases basicity of active site His" evidence="2">
    <location>
        <position position="168"/>
    </location>
</feature>
<dbReference type="SUPFAM" id="SSF51161">
    <property type="entry name" value="Trimeric LpxA-like enzymes"/>
    <property type="match status" value="1"/>
</dbReference>
<reference evidence="3 4" key="1">
    <citation type="submission" date="2017-05" db="EMBL/GenBank/DDBJ databases">
        <title>Comparative genomic and metabolic analysis of manganese-oxidizing mechanisms in Celeribater manganoxidans DY25T: its adaption to the environment of polymetallic nodule.</title>
        <authorList>
            <person name="Wang X."/>
        </authorList>
    </citation>
    <scope>NUCLEOTIDE SEQUENCE [LARGE SCALE GENOMIC DNA]</scope>
    <source>
        <strain evidence="3 4">DY25</strain>
        <plasmid evidence="4">pdy25-f</plasmid>
    </source>
</reference>
<dbReference type="InterPro" id="IPR011004">
    <property type="entry name" value="Trimer_LpxA-like_sf"/>
</dbReference>
<keyword evidence="3" id="KW-0614">Plasmid</keyword>
<name>A0A291M4V6_9RHOB</name>
<evidence type="ECO:0000256" key="2">
    <source>
        <dbReference type="PIRSR" id="PIRSR620019-1"/>
    </source>
</evidence>
<dbReference type="InterPro" id="IPR001451">
    <property type="entry name" value="Hexapep"/>
</dbReference>